<protein>
    <submittedName>
        <fullName evidence="7">APC family permease</fullName>
    </submittedName>
</protein>
<evidence type="ECO:0000256" key="2">
    <source>
        <dbReference type="ARBA" id="ARBA00022475"/>
    </source>
</evidence>
<comment type="caution">
    <text evidence="7">The sequence shown here is derived from an EMBL/GenBank/DDBJ whole genome shotgun (WGS) entry which is preliminary data.</text>
</comment>
<comment type="subcellular location">
    <subcellularLocation>
        <location evidence="1">Cell membrane</location>
        <topology evidence="1">Multi-pass membrane protein</topology>
    </subcellularLocation>
</comment>
<sequence>MQQDGNKGGSTTKLKRCLGFWDLMSAAIGQIIGAGIMTLLGAALAMTGRSVPFAFMIAATITITQFLPMLFISGTVRLRGGRYTMAAMLCGTKLAGAYSIVYIFQNLSISMYALSFASYFISLLGIGSEKTVALVVLTIFYVLNYCGIDKFAWAQNLIVGFLIVALAMFAAVGVTKIAPNYYAQSTFFTGGWMGMLQAGALLTFATGGATCIIDLSAEAKNPVRDIPIIIVTSTLGVAVLYAMISIVAGGVLPLEQVAGKNLALVAQTIFSKPLYVFFMVCGAGFALISTLNSQMAWAPKPTMQACDDGWLPAGLASTNRFGVPWIILGILYIIAVVCIVSGLSVATLGSMCLVANNVALLVICACTFRLPKICPEEWAASKFKISNGMLKLVSLIGTAGCAFNIWFNFIRLSYTLKIINLVVVVGALIWGVVRSRKVHMIVSHEKA</sequence>
<evidence type="ECO:0000313" key="8">
    <source>
        <dbReference type="Proteomes" id="UP000473699"/>
    </source>
</evidence>
<evidence type="ECO:0000256" key="5">
    <source>
        <dbReference type="ARBA" id="ARBA00023136"/>
    </source>
</evidence>
<dbReference type="PIRSF" id="PIRSF006060">
    <property type="entry name" value="AA_transporter"/>
    <property type="match status" value="1"/>
</dbReference>
<dbReference type="AlphaFoldDB" id="A0A6L5YDN9"/>
<dbReference type="InterPro" id="IPR050367">
    <property type="entry name" value="APC_superfamily"/>
</dbReference>
<keyword evidence="8" id="KW-1185">Reference proteome</keyword>
<feature type="transmembrane region" description="Helical" evidence="6">
    <location>
        <begin position="51"/>
        <end position="71"/>
    </location>
</feature>
<feature type="transmembrane region" description="Helical" evidence="6">
    <location>
        <begin position="20"/>
        <end position="45"/>
    </location>
</feature>
<feature type="transmembrane region" description="Helical" evidence="6">
    <location>
        <begin position="195"/>
        <end position="216"/>
    </location>
</feature>
<organism evidence="7 8">
    <name type="scientific">Pyramidobacter porci</name>
    <dbReference type="NCBI Taxonomy" id="2605789"/>
    <lineage>
        <taxon>Bacteria</taxon>
        <taxon>Thermotogati</taxon>
        <taxon>Synergistota</taxon>
        <taxon>Synergistia</taxon>
        <taxon>Synergistales</taxon>
        <taxon>Dethiosulfovibrionaceae</taxon>
        <taxon>Pyramidobacter</taxon>
    </lineage>
</organism>
<feature type="transmembrane region" description="Helical" evidence="6">
    <location>
        <begin position="228"/>
        <end position="254"/>
    </location>
</feature>
<accession>A0A6L5YDN9</accession>
<feature type="transmembrane region" description="Helical" evidence="6">
    <location>
        <begin position="116"/>
        <end position="143"/>
    </location>
</feature>
<feature type="transmembrane region" description="Helical" evidence="6">
    <location>
        <begin position="348"/>
        <end position="368"/>
    </location>
</feature>
<dbReference type="Proteomes" id="UP000473699">
    <property type="component" value="Unassembled WGS sequence"/>
</dbReference>
<dbReference type="InterPro" id="IPR002293">
    <property type="entry name" value="AA/rel_permease1"/>
</dbReference>
<feature type="transmembrane region" description="Helical" evidence="6">
    <location>
        <begin position="321"/>
        <end position="342"/>
    </location>
</feature>
<dbReference type="GO" id="GO:0022857">
    <property type="term" value="F:transmembrane transporter activity"/>
    <property type="evidence" value="ECO:0007669"/>
    <property type="project" value="InterPro"/>
</dbReference>
<dbReference type="Pfam" id="PF13520">
    <property type="entry name" value="AA_permease_2"/>
    <property type="match status" value="1"/>
</dbReference>
<keyword evidence="2" id="KW-1003">Cell membrane</keyword>
<dbReference type="GO" id="GO:0005886">
    <property type="term" value="C:plasma membrane"/>
    <property type="evidence" value="ECO:0007669"/>
    <property type="project" value="UniProtKB-SubCell"/>
</dbReference>
<reference evidence="7 8" key="1">
    <citation type="submission" date="2019-08" db="EMBL/GenBank/DDBJ databases">
        <title>In-depth cultivation of the pig gut microbiome towards novel bacterial diversity and tailored functional studies.</title>
        <authorList>
            <person name="Wylensek D."/>
            <person name="Hitch T.C.A."/>
            <person name="Clavel T."/>
        </authorList>
    </citation>
    <scope>NUCLEOTIDE SEQUENCE [LARGE SCALE GENOMIC DNA]</scope>
    <source>
        <strain evidence="7 8">SM-530-WT-4B</strain>
    </source>
</reference>
<dbReference type="Gene3D" id="1.20.1740.10">
    <property type="entry name" value="Amino acid/polyamine transporter I"/>
    <property type="match status" value="1"/>
</dbReference>
<dbReference type="PANTHER" id="PTHR42770:SF11">
    <property type="entry name" value="INNER MEMBRANE TRANSPORT PROTEIN YBAT"/>
    <property type="match status" value="1"/>
</dbReference>
<feature type="transmembrane region" description="Helical" evidence="6">
    <location>
        <begin position="274"/>
        <end position="293"/>
    </location>
</feature>
<dbReference type="EMBL" id="VUNH01000006">
    <property type="protein sequence ID" value="MST55717.1"/>
    <property type="molecule type" value="Genomic_DNA"/>
</dbReference>
<evidence type="ECO:0000256" key="1">
    <source>
        <dbReference type="ARBA" id="ARBA00004651"/>
    </source>
</evidence>
<feature type="transmembrane region" description="Helical" evidence="6">
    <location>
        <begin position="413"/>
        <end position="433"/>
    </location>
</feature>
<evidence type="ECO:0000256" key="4">
    <source>
        <dbReference type="ARBA" id="ARBA00022989"/>
    </source>
</evidence>
<dbReference type="PANTHER" id="PTHR42770">
    <property type="entry name" value="AMINO ACID TRANSPORTER-RELATED"/>
    <property type="match status" value="1"/>
</dbReference>
<proteinExistence type="predicted"/>
<keyword evidence="4 6" id="KW-1133">Transmembrane helix</keyword>
<dbReference type="GeneID" id="90987229"/>
<gene>
    <name evidence="7" type="ORF">FYJ74_06685</name>
</gene>
<keyword evidence="5 6" id="KW-0472">Membrane</keyword>
<evidence type="ECO:0000256" key="6">
    <source>
        <dbReference type="SAM" id="Phobius"/>
    </source>
</evidence>
<feature type="transmembrane region" description="Helical" evidence="6">
    <location>
        <begin position="155"/>
        <end position="175"/>
    </location>
</feature>
<evidence type="ECO:0000256" key="3">
    <source>
        <dbReference type="ARBA" id="ARBA00022692"/>
    </source>
</evidence>
<feature type="transmembrane region" description="Helical" evidence="6">
    <location>
        <begin position="389"/>
        <end position="407"/>
    </location>
</feature>
<name>A0A6L5YDN9_9BACT</name>
<keyword evidence="3 6" id="KW-0812">Transmembrane</keyword>
<dbReference type="RefSeq" id="WP_154528813.1">
    <property type="nucleotide sequence ID" value="NZ_VUNH01000006.1"/>
</dbReference>
<evidence type="ECO:0000313" key="7">
    <source>
        <dbReference type="EMBL" id="MST55717.1"/>
    </source>
</evidence>